<dbReference type="Proteomes" id="UP001016761">
    <property type="component" value="Unassembled WGS sequence"/>
</dbReference>
<comment type="caution">
    <text evidence="2">The sequence shown here is derived from an EMBL/GenBank/DDBJ whole genome shotgun (WGS) entry which is preliminary data.</text>
</comment>
<dbReference type="EMBL" id="JABUQZ010000001">
    <property type="protein sequence ID" value="NUC71716.1"/>
    <property type="molecule type" value="Genomic_DNA"/>
</dbReference>
<evidence type="ECO:0000256" key="1">
    <source>
        <dbReference type="SAM" id="MobiDB-lite"/>
    </source>
</evidence>
<feature type="region of interest" description="Disordered" evidence="1">
    <location>
        <begin position="141"/>
        <end position="172"/>
    </location>
</feature>
<feature type="region of interest" description="Disordered" evidence="1">
    <location>
        <begin position="1"/>
        <end position="20"/>
    </location>
</feature>
<evidence type="ECO:0000313" key="3">
    <source>
        <dbReference type="Proteomes" id="UP001016761"/>
    </source>
</evidence>
<sequence length="291" mass="31475">MHEYQIGHAHTALTQNQNRRATRGDGVLEGCQVSAGDSSSSVETEVDGGYVQIDGNVLEFAPTAVTHPDGSGDPRRDVVLVQDAGDGTGEVFVQEGDPGSWPTDDSGNEYRHANAWQPQPPDTASSDAVVLAIVSIGPNATQSSGISDVEDRRREPAPSGRQGWQQPNITTPTVNLESGDFYAQPLAIPGDSWLHVWSVAQYRFLEGSRASWDSNWELSIMEPGDLDTAAQSTIAESEFVGGDPVWQISIGGSPNEIQPYWIQLHNTGSSDMDNEEYWSAQLAVTVDRRPI</sequence>
<feature type="compositionally biased region" description="Polar residues" evidence="1">
    <location>
        <begin position="162"/>
        <end position="172"/>
    </location>
</feature>
<gene>
    <name evidence="2" type="ORF">HTZ84_05230</name>
</gene>
<organism evidence="2 3">
    <name type="scientific">Haloterrigena gelatinilytica</name>
    <dbReference type="NCBI Taxonomy" id="2741724"/>
    <lineage>
        <taxon>Archaea</taxon>
        <taxon>Methanobacteriati</taxon>
        <taxon>Methanobacteriota</taxon>
        <taxon>Stenosarchaea group</taxon>
        <taxon>Halobacteria</taxon>
        <taxon>Halobacteriales</taxon>
        <taxon>Natrialbaceae</taxon>
        <taxon>Haloterrigena</taxon>
    </lineage>
</organism>
<accession>A0ABX2LG63</accession>
<dbReference type="RefSeq" id="WP_174679704.1">
    <property type="nucleotide sequence ID" value="NZ_JABUQZ010000001.1"/>
</dbReference>
<keyword evidence="3" id="KW-1185">Reference proteome</keyword>
<reference evidence="2 3" key="1">
    <citation type="submission" date="2020-06" db="EMBL/GenBank/DDBJ databases">
        <title>Haloterrigena sp. nov., an extremely halophilic archaeon isolated from a saline sediment.</title>
        <authorList>
            <person name="Liu B.-B."/>
        </authorList>
    </citation>
    <scope>NUCLEOTIDE SEQUENCE [LARGE SCALE GENOMIC DNA]</scope>
    <source>
        <strain evidence="2 3">SYSU A558-1</strain>
    </source>
</reference>
<evidence type="ECO:0000313" key="2">
    <source>
        <dbReference type="EMBL" id="NUC71716.1"/>
    </source>
</evidence>
<proteinExistence type="predicted"/>
<protein>
    <submittedName>
        <fullName evidence="2">Uncharacterized protein</fullName>
    </submittedName>
</protein>
<name>A0ABX2LG63_9EURY</name>